<protein>
    <submittedName>
        <fullName evidence="3">Isochorismatase family protein</fullName>
    </submittedName>
</protein>
<evidence type="ECO:0000313" key="3">
    <source>
        <dbReference type="EMBL" id="MFC5155033.1"/>
    </source>
</evidence>
<keyword evidence="1" id="KW-0378">Hydrolase</keyword>
<dbReference type="Gene3D" id="3.40.50.850">
    <property type="entry name" value="Isochorismatase-like"/>
    <property type="match status" value="1"/>
</dbReference>
<accession>A0ABW0AMT7</accession>
<evidence type="ECO:0000313" key="4">
    <source>
        <dbReference type="Proteomes" id="UP001596160"/>
    </source>
</evidence>
<dbReference type="SUPFAM" id="SSF52499">
    <property type="entry name" value="Isochorismatase-like hydrolases"/>
    <property type="match status" value="1"/>
</dbReference>
<organism evidence="3 4">
    <name type="scientific">Streptomyces amakusaensis</name>
    <dbReference type="NCBI Taxonomy" id="67271"/>
    <lineage>
        <taxon>Bacteria</taxon>
        <taxon>Bacillati</taxon>
        <taxon>Actinomycetota</taxon>
        <taxon>Actinomycetes</taxon>
        <taxon>Kitasatosporales</taxon>
        <taxon>Streptomycetaceae</taxon>
        <taxon>Streptomyces</taxon>
    </lineage>
</organism>
<dbReference type="InterPro" id="IPR036380">
    <property type="entry name" value="Isochorismatase-like_sf"/>
</dbReference>
<dbReference type="PANTHER" id="PTHR43540">
    <property type="entry name" value="PEROXYUREIDOACRYLATE/UREIDOACRYLATE AMIDOHYDROLASE-RELATED"/>
    <property type="match status" value="1"/>
</dbReference>
<gene>
    <name evidence="3" type="ORF">ACFPRH_25190</name>
</gene>
<reference evidence="4" key="1">
    <citation type="journal article" date="2019" name="Int. J. Syst. Evol. Microbiol.">
        <title>The Global Catalogue of Microorganisms (GCM) 10K type strain sequencing project: providing services to taxonomists for standard genome sequencing and annotation.</title>
        <authorList>
            <consortium name="The Broad Institute Genomics Platform"/>
            <consortium name="The Broad Institute Genome Sequencing Center for Infectious Disease"/>
            <person name="Wu L."/>
            <person name="Ma J."/>
        </authorList>
    </citation>
    <scope>NUCLEOTIDE SEQUENCE [LARGE SCALE GENOMIC DNA]</scope>
    <source>
        <strain evidence="4">PCU 266</strain>
    </source>
</reference>
<comment type="caution">
    <text evidence="3">The sequence shown here is derived from an EMBL/GenBank/DDBJ whole genome shotgun (WGS) entry which is preliminary data.</text>
</comment>
<dbReference type="Proteomes" id="UP001596160">
    <property type="component" value="Unassembled WGS sequence"/>
</dbReference>
<dbReference type="InterPro" id="IPR050272">
    <property type="entry name" value="Isochorismatase-like_hydrls"/>
</dbReference>
<dbReference type="EMBL" id="JBHSKP010000019">
    <property type="protein sequence ID" value="MFC5155033.1"/>
    <property type="molecule type" value="Genomic_DNA"/>
</dbReference>
<evidence type="ECO:0000256" key="1">
    <source>
        <dbReference type="ARBA" id="ARBA00022801"/>
    </source>
</evidence>
<name>A0ABW0AMT7_9ACTN</name>
<proteinExistence type="predicted"/>
<keyword evidence="4" id="KW-1185">Reference proteome</keyword>
<dbReference type="InterPro" id="IPR000868">
    <property type="entry name" value="Isochorismatase-like_dom"/>
</dbReference>
<dbReference type="Pfam" id="PF00857">
    <property type="entry name" value="Isochorismatase"/>
    <property type="match status" value="1"/>
</dbReference>
<feature type="domain" description="Isochorismatase-like" evidence="2">
    <location>
        <begin position="38"/>
        <end position="178"/>
    </location>
</feature>
<dbReference type="PANTHER" id="PTHR43540:SF1">
    <property type="entry name" value="ISOCHORISMATASE HYDROLASE"/>
    <property type="match status" value="1"/>
</dbReference>
<sequence length="213" mass="21996">MSVQNDPAEASEARGGFVRDGIWHSVPPLPAATGPAQALVLVDAQRAFLSGSDAVPGAEELVERLSALLERARAAGALVAHLRNDGEPGAPDEPGTPGWELHLPVRLSPDEHLVPKDSDDGFEGTALGALLDERGVRRVAIAGVLSEMCVSATAAGALERGLEVVLPRDGHATYGLDAIPASVVSRVAEHALGSDPEFVLSADAVAFTAPRGR</sequence>
<evidence type="ECO:0000259" key="2">
    <source>
        <dbReference type="Pfam" id="PF00857"/>
    </source>
</evidence>
<dbReference type="RefSeq" id="WP_344474607.1">
    <property type="nucleotide sequence ID" value="NZ_BAAASB010000004.1"/>
</dbReference>